<name>A0ABR6KK30_9BACT</name>
<feature type="transmembrane region" description="Helical" evidence="2">
    <location>
        <begin position="379"/>
        <end position="399"/>
    </location>
</feature>
<feature type="region of interest" description="Disordered" evidence="1">
    <location>
        <begin position="514"/>
        <end position="534"/>
    </location>
</feature>
<evidence type="ECO:0000313" key="4">
    <source>
        <dbReference type="Proteomes" id="UP000533637"/>
    </source>
</evidence>
<keyword evidence="4" id="KW-1185">Reference proteome</keyword>
<feature type="transmembrane region" description="Helical" evidence="2">
    <location>
        <begin position="561"/>
        <end position="582"/>
    </location>
</feature>
<protein>
    <submittedName>
        <fullName evidence="3">HAE1 family hydrophobic/amphiphilic exporter-1</fullName>
    </submittedName>
</protein>
<dbReference type="PRINTS" id="PR00702">
    <property type="entry name" value="ACRIFLAVINRP"/>
</dbReference>
<dbReference type="Pfam" id="PF00873">
    <property type="entry name" value="ACR_tran"/>
    <property type="match status" value="1"/>
</dbReference>
<comment type="caution">
    <text evidence="3">The sequence shown here is derived from an EMBL/GenBank/DDBJ whole genome shotgun (WGS) entry which is preliminary data.</text>
</comment>
<dbReference type="SUPFAM" id="SSF82866">
    <property type="entry name" value="Multidrug efflux transporter AcrB transmembrane domain"/>
    <property type="match status" value="2"/>
</dbReference>
<sequence>MKNIVKFAVSNPVTICMVVLAILLLGKISYDQLSVDLLPDLNNPRLFIELKAGERPPEEIEKQFVKNMESMAIRQSDVTQVSSVVKAGSARITVEYTWTKDMDEAFLDLQKAMNPFSQNKDITELKITQHDPNQSPVILIGMSHQTITDMAELRKVAESYIRNELIRLEGVAEVTLSGQEENTLIIQTDPYKLDAFGLKIEDIASRIEANNQSISGGRVSELGLQYLVKSSSLFGSEADFENLIVGYKPVTKQETAANASQNTGTDAAADKAPLFLREVATVQFENARPDNIVRINGQRSIGLSIYKEMRYNTVKVVDGVSRQLAVIEQALPGYHFKVITNQGTFIKNAIGEVKESAVLGIILAVIILFVFLRRFGTTLIVSMAIPISIVATFNLMFFNGLTLNIMTLGGLALGAGMLVDNAIVVIESIFRNQERGVPVREATITGTSEVAGAVIASTLTTIVVFLPIVYLHGASGELFKDQAWTVTFSLVSSLFVAILVIPMLYDRLVKHSHSSGENDTPPAPSQEGKRIPLDTKRKLGGTGLQMTGYSHILRSLISHRWIVIGAAVGLMVVTVFLLPFIGTEFMPRTESKAFTVLVKMPEGTRLERTASAVDNLEQLLYTITGDSLSTVYSHIGEGSGSENAIFEGENTAMMKIILSPACPVSPEAVIEQFVRTAENPDGLELTIKQEENSLSSLLGSEGAPIVVEVKGEELDEIAAITEEVKNRMQDVSGLYNIMSSIEDGAPEITISIDRTMAGINNLSVSTVIEQLKQQLGGKEAGKMEYRGEMRDIIIKVPDIPLRALGDLVIKNGEQEFRLREIATLEESQAPKEIYRRNQNRISKVMANMDTGKSLDKLAEEIRQSVRDIELPNNYSITVTGEEEKRQESMNSLLFALALSVILVYMVLASQFESLLHPFTILLTIPLAVVGAILLFFLTGTTINMMGVIGIVMLVGIAVNNSIILVDRINQLKTDRDLTDAIVEAGQQRIRPIIMTTLTTILALLPMTFSFGEGASLRSPMAIAVIGGLVTSTLMSLMVIPCVYYILEKVKTGLMNRRA</sequence>
<feature type="transmembrane region" description="Helical" evidence="2">
    <location>
        <begin position="992"/>
        <end position="1010"/>
    </location>
</feature>
<dbReference type="Proteomes" id="UP000533637">
    <property type="component" value="Unassembled WGS sequence"/>
</dbReference>
<dbReference type="Gene3D" id="3.30.70.1320">
    <property type="entry name" value="Multidrug efflux transporter AcrB pore domain like"/>
    <property type="match status" value="1"/>
</dbReference>
<feature type="transmembrane region" description="Helical" evidence="2">
    <location>
        <begin position="483"/>
        <end position="505"/>
    </location>
</feature>
<feature type="transmembrane region" description="Helical" evidence="2">
    <location>
        <begin position="889"/>
        <end position="907"/>
    </location>
</feature>
<evidence type="ECO:0000256" key="2">
    <source>
        <dbReference type="SAM" id="Phobius"/>
    </source>
</evidence>
<feature type="transmembrane region" description="Helical" evidence="2">
    <location>
        <begin position="942"/>
        <end position="965"/>
    </location>
</feature>
<dbReference type="RefSeq" id="WP_183670194.1">
    <property type="nucleotide sequence ID" value="NZ_BMPB01000001.1"/>
</dbReference>
<accession>A0ABR6KK30</accession>
<dbReference type="SUPFAM" id="SSF82693">
    <property type="entry name" value="Multidrug efflux transporter AcrB pore domain, PN1, PN2, PC1 and PC2 subdomains"/>
    <property type="match status" value="3"/>
</dbReference>
<feature type="transmembrane region" description="Helical" evidence="2">
    <location>
        <begin position="1022"/>
        <end position="1046"/>
    </location>
</feature>
<keyword evidence="2" id="KW-1133">Transmembrane helix</keyword>
<evidence type="ECO:0000256" key="1">
    <source>
        <dbReference type="SAM" id="MobiDB-lite"/>
    </source>
</evidence>
<dbReference type="Gene3D" id="3.30.2090.10">
    <property type="entry name" value="Multidrug efflux transporter AcrB TolC docking domain, DN and DC subdomains"/>
    <property type="match status" value="2"/>
</dbReference>
<dbReference type="Gene3D" id="3.30.70.1440">
    <property type="entry name" value="Multidrug efflux transporter AcrB pore domain"/>
    <property type="match status" value="1"/>
</dbReference>
<dbReference type="Gene3D" id="3.30.70.1430">
    <property type="entry name" value="Multidrug efflux transporter AcrB pore domain"/>
    <property type="match status" value="2"/>
</dbReference>
<feature type="transmembrane region" description="Helical" evidence="2">
    <location>
        <begin position="356"/>
        <end position="372"/>
    </location>
</feature>
<proteinExistence type="predicted"/>
<keyword evidence="2" id="KW-0812">Transmembrane</keyword>
<dbReference type="InterPro" id="IPR027463">
    <property type="entry name" value="AcrB_DN_DC_subdom"/>
</dbReference>
<feature type="transmembrane region" description="Helical" evidence="2">
    <location>
        <begin position="405"/>
        <end position="430"/>
    </location>
</feature>
<dbReference type="SUPFAM" id="SSF82714">
    <property type="entry name" value="Multidrug efflux transporter AcrB TolC docking domain, DN and DC subdomains"/>
    <property type="match status" value="2"/>
</dbReference>
<dbReference type="EMBL" id="JACHOC010000003">
    <property type="protein sequence ID" value="MBB4621873.1"/>
    <property type="molecule type" value="Genomic_DNA"/>
</dbReference>
<organism evidence="3 4">
    <name type="scientific">Parabacteroides faecis</name>
    <dbReference type="NCBI Taxonomy" id="1217282"/>
    <lineage>
        <taxon>Bacteria</taxon>
        <taxon>Pseudomonadati</taxon>
        <taxon>Bacteroidota</taxon>
        <taxon>Bacteroidia</taxon>
        <taxon>Bacteroidales</taxon>
        <taxon>Tannerellaceae</taxon>
        <taxon>Parabacteroides</taxon>
    </lineage>
</organism>
<dbReference type="InterPro" id="IPR001036">
    <property type="entry name" value="Acrflvin-R"/>
</dbReference>
<reference evidence="3 4" key="1">
    <citation type="submission" date="2020-08" db="EMBL/GenBank/DDBJ databases">
        <title>Genomic Encyclopedia of Type Strains, Phase IV (KMG-IV): sequencing the most valuable type-strain genomes for metagenomic binning, comparative biology and taxonomic classification.</title>
        <authorList>
            <person name="Goeker M."/>
        </authorList>
    </citation>
    <scope>NUCLEOTIDE SEQUENCE [LARGE SCALE GENOMIC DNA]</scope>
    <source>
        <strain evidence="3 4">DSM 102983</strain>
    </source>
</reference>
<dbReference type="Gene3D" id="1.20.1640.10">
    <property type="entry name" value="Multidrug efflux transporter AcrB transmembrane domain"/>
    <property type="match status" value="2"/>
</dbReference>
<feature type="transmembrane region" description="Helical" evidence="2">
    <location>
        <begin position="450"/>
        <end position="471"/>
    </location>
</feature>
<gene>
    <name evidence="3" type="ORF">GGQ57_001770</name>
</gene>
<evidence type="ECO:0000313" key="3">
    <source>
        <dbReference type="EMBL" id="MBB4621873.1"/>
    </source>
</evidence>
<keyword evidence="2" id="KW-0472">Membrane</keyword>
<dbReference type="PANTHER" id="PTHR32063">
    <property type="match status" value="1"/>
</dbReference>
<feature type="transmembrane region" description="Helical" evidence="2">
    <location>
        <begin position="7"/>
        <end position="26"/>
    </location>
</feature>
<dbReference type="PANTHER" id="PTHR32063:SF0">
    <property type="entry name" value="SWARMING MOTILITY PROTEIN SWRC"/>
    <property type="match status" value="1"/>
</dbReference>
<feature type="transmembrane region" description="Helical" evidence="2">
    <location>
        <begin position="914"/>
        <end position="936"/>
    </location>
</feature>